<evidence type="ECO:0000256" key="1">
    <source>
        <dbReference type="SAM" id="MobiDB-lite"/>
    </source>
</evidence>
<accession>A0A0F9NL26</accession>
<protein>
    <submittedName>
        <fullName evidence="2">Uncharacterized protein</fullName>
    </submittedName>
</protein>
<feature type="non-terminal residue" evidence="2">
    <location>
        <position position="1"/>
    </location>
</feature>
<name>A0A0F9NL26_9ZZZZ</name>
<comment type="caution">
    <text evidence="2">The sequence shown here is derived from an EMBL/GenBank/DDBJ whole genome shotgun (WGS) entry which is preliminary data.</text>
</comment>
<proteinExistence type="predicted"/>
<gene>
    <name evidence="2" type="ORF">LCGC14_1323820</name>
</gene>
<feature type="region of interest" description="Disordered" evidence="1">
    <location>
        <begin position="114"/>
        <end position="136"/>
    </location>
</feature>
<reference evidence="2" key="1">
    <citation type="journal article" date="2015" name="Nature">
        <title>Complex archaea that bridge the gap between prokaryotes and eukaryotes.</title>
        <authorList>
            <person name="Spang A."/>
            <person name="Saw J.H."/>
            <person name="Jorgensen S.L."/>
            <person name="Zaremba-Niedzwiedzka K."/>
            <person name="Martijn J."/>
            <person name="Lind A.E."/>
            <person name="van Eijk R."/>
            <person name="Schleper C."/>
            <person name="Guy L."/>
            <person name="Ettema T.J."/>
        </authorList>
    </citation>
    <scope>NUCLEOTIDE SEQUENCE</scope>
</reference>
<organism evidence="2">
    <name type="scientific">marine sediment metagenome</name>
    <dbReference type="NCBI Taxonomy" id="412755"/>
    <lineage>
        <taxon>unclassified sequences</taxon>
        <taxon>metagenomes</taxon>
        <taxon>ecological metagenomes</taxon>
    </lineage>
</organism>
<evidence type="ECO:0000313" key="2">
    <source>
        <dbReference type="EMBL" id="KKM82007.1"/>
    </source>
</evidence>
<dbReference type="EMBL" id="LAZR01007928">
    <property type="protein sequence ID" value="KKM82007.1"/>
    <property type="molecule type" value="Genomic_DNA"/>
</dbReference>
<dbReference type="AlphaFoldDB" id="A0A0F9NL26"/>
<sequence>SVFIILIDLCYSVQEVYDVVRLRIEIVLPHLFEEKEWRLFSLLHPDDRSSSNHGAELCCLSLALILRHWSAWASCLYPLGCLSLCDLLLQLHFCSFSASSMYLLTTSVQYGSRADASAPSPRSSINMTSCSSTSET</sequence>